<dbReference type="SUPFAM" id="SSF53335">
    <property type="entry name" value="S-adenosyl-L-methionine-dependent methyltransferases"/>
    <property type="match status" value="1"/>
</dbReference>
<dbReference type="CDD" id="cd02440">
    <property type="entry name" value="AdoMet_MTases"/>
    <property type="match status" value="1"/>
</dbReference>
<dbReference type="GO" id="GO:0008168">
    <property type="term" value="F:methyltransferase activity"/>
    <property type="evidence" value="ECO:0007669"/>
    <property type="project" value="UniProtKB-KW"/>
</dbReference>
<dbReference type="Proteomes" id="UP001162135">
    <property type="component" value="Unassembled WGS sequence"/>
</dbReference>
<dbReference type="PANTHER" id="PTHR43167:SF1">
    <property type="entry name" value="PUTATIVE (AFU_ORTHOLOGUE AFUA_6G01830)-RELATED"/>
    <property type="match status" value="1"/>
</dbReference>
<dbReference type="Gene3D" id="3.40.50.150">
    <property type="entry name" value="Vaccinia Virus protein VP39"/>
    <property type="match status" value="1"/>
</dbReference>
<dbReference type="InterPro" id="IPR029063">
    <property type="entry name" value="SAM-dependent_MTases_sf"/>
</dbReference>
<name>A0ABT6I3R5_9GAMM</name>
<reference evidence="5" key="2">
    <citation type="submission" date="2017-11" db="EMBL/GenBank/DDBJ databases">
        <authorList>
            <person name="Das S.K."/>
        </authorList>
    </citation>
    <scope>NUCLEOTIDE SEQUENCE</scope>
    <source>
        <strain evidence="5">S4-41</strain>
    </source>
</reference>
<keyword evidence="1 5" id="KW-0489">Methyltransferase</keyword>
<dbReference type="EMBL" id="PGFS01000001">
    <property type="protein sequence ID" value="MDH4572334.1"/>
    <property type="molecule type" value="Genomic_DNA"/>
</dbReference>
<feature type="compositionally biased region" description="Basic and acidic residues" evidence="4">
    <location>
        <begin position="16"/>
        <end position="35"/>
    </location>
</feature>
<evidence type="ECO:0000313" key="5">
    <source>
        <dbReference type="EMBL" id="MDH4572334.1"/>
    </source>
</evidence>
<dbReference type="PANTHER" id="PTHR43167">
    <property type="entry name" value="PUTATIVE (AFU_ORTHOLOGUE AFUA_6G01830)-RELATED"/>
    <property type="match status" value="1"/>
</dbReference>
<protein>
    <submittedName>
        <fullName evidence="5">Methyltransferase</fullName>
    </submittedName>
</protein>
<comment type="caution">
    <text evidence="5">The sequence shown here is derived from an EMBL/GenBank/DDBJ whole genome shotgun (WGS) entry which is preliminary data.</text>
</comment>
<evidence type="ECO:0000256" key="4">
    <source>
        <dbReference type="SAM" id="MobiDB-lite"/>
    </source>
</evidence>
<keyword evidence="2" id="KW-0808">Transferase</keyword>
<feature type="region of interest" description="Disordered" evidence="4">
    <location>
        <begin position="16"/>
        <end position="46"/>
    </location>
</feature>
<dbReference type="RefSeq" id="WP_110716850.1">
    <property type="nucleotide sequence ID" value="NZ_PGFS01000001.1"/>
</dbReference>
<dbReference type="Pfam" id="PF13578">
    <property type="entry name" value="Methyltransf_24"/>
    <property type="match status" value="1"/>
</dbReference>
<evidence type="ECO:0000256" key="3">
    <source>
        <dbReference type="ARBA" id="ARBA00022691"/>
    </source>
</evidence>
<gene>
    <name evidence="5" type="ORF">CUR86_07560</name>
</gene>
<evidence type="ECO:0000313" key="6">
    <source>
        <dbReference type="Proteomes" id="UP001162135"/>
    </source>
</evidence>
<organism evidence="5 6">
    <name type="scientific">Salinicola acroporae</name>
    <dbReference type="NCBI Taxonomy" id="1541440"/>
    <lineage>
        <taxon>Bacteria</taxon>
        <taxon>Pseudomonadati</taxon>
        <taxon>Pseudomonadota</taxon>
        <taxon>Gammaproteobacteria</taxon>
        <taxon>Oceanospirillales</taxon>
        <taxon>Halomonadaceae</taxon>
        <taxon>Salinicola</taxon>
    </lineage>
</organism>
<dbReference type="InterPro" id="IPR002935">
    <property type="entry name" value="SAM_O-MeTrfase"/>
</dbReference>
<proteinExistence type="predicted"/>
<evidence type="ECO:0000256" key="2">
    <source>
        <dbReference type="ARBA" id="ARBA00022679"/>
    </source>
</evidence>
<dbReference type="PROSITE" id="PS51682">
    <property type="entry name" value="SAM_OMT_I"/>
    <property type="match status" value="1"/>
</dbReference>
<keyword evidence="6" id="KW-1185">Reference proteome</keyword>
<reference evidence="5" key="1">
    <citation type="journal article" date="2015" name="Antonie Van Leeuwenhoek">
        <title>Comparative 16S rRNA signatures and multilocus sequence analysis for the genus Salinicola and description of Salinicola acroporae sp. nov., isolated from coral Acropora digitifera.</title>
        <authorList>
            <person name="Lepcha R.T."/>
            <person name="Poddar A."/>
            <person name="Schumann P."/>
            <person name="Das S.K."/>
        </authorList>
    </citation>
    <scope>NUCLEOTIDE SEQUENCE</scope>
    <source>
        <strain evidence="5">S4-41</strain>
    </source>
</reference>
<evidence type="ECO:0000256" key="1">
    <source>
        <dbReference type="ARBA" id="ARBA00022603"/>
    </source>
</evidence>
<sequence>MISTIDQVSIRRVLQREHDAARHQRSTRQAERRAVGETGPRPGPSFRDAAYYQHSYLSIGPDQGALLYFLARASGACRIVEFGSSFGVSTIYLAAAASDNGGHVIGSEFYANKRERAMANLREAGLDARVEIRLGDATETLSDIVGPIDFVFLDGDKSLYQPVLESLESRLAADALIIADNLDHLTGDPGDFRHFVTTQPDRYTTRLMSIGKGMFSVSQWHGKA</sequence>
<accession>A0ABT6I3R5</accession>
<dbReference type="GO" id="GO:0032259">
    <property type="term" value="P:methylation"/>
    <property type="evidence" value="ECO:0007669"/>
    <property type="project" value="UniProtKB-KW"/>
</dbReference>
<keyword evidence="3" id="KW-0949">S-adenosyl-L-methionine</keyword>